<dbReference type="Gene3D" id="2.170.190.11">
    <property type="entry name" value="Molybdopterin biosynthesis moea protein, domain 3"/>
    <property type="match status" value="1"/>
</dbReference>
<accession>A0A7H9AMX7</accession>
<evidence type="ECO:0000256" key="5">
    <source>
        <dbReference type="ARBA" id="ARBA00047317"/>
    </source>
</evidence>
<keyword evidence="9" id="KW-1185">Reference proteome</keyword>
<dbReference type="Gene3D" id="2.40.340.10">
    <property type="entry name" value="MoeA, C-terminal, domain IV"/>
    <property type="match status" value="1"/>
</dbReference>
<name>A0A7H9AMX7_9FLAO</name>
<keyword evidence="6 8" id="KW-0808">Transferase</keyword>
<comment type="catalytic activity">
    <reaction evidence="5">
        <text>adenylyl-molybdopterin + molybdate = Mo-molybdopterin + AMP + H(+)</text>
        <dbReference type="Rhea" id="RHEA:35047"/>
        <dbReference type="ChEBI" id="CHEBI:15378"/>
        <dbReference type="ChEBI" id="CHEBI:36264"/>
        <dbReference type="ChEBI" id="CHEBI:62727"/>
        <dbReference type="ChEBI" id="CHEBI:71302"/>
        <dbReference type="ChEBI" id="CHEBI:456215"/>
        <dbReference type="EC" id="2.10.1.1"/>
    </reaction>
</comment>
<dbReference type="AlphaFoldDB" id="A0A7H9AMX7"/>
<dbReference type="KEGG" id="cagg:HYG79_04490"/>
<dbReference type="NCBIfam" id="NF045515">
    <property type="entry name" value="Glp_gephyrin"/>
    <property type="match status" value="1"/>
</dbReference>
<dbReference type="GO" id="GO:0006777">
    <property type="term" value="P:Mo-molybdopterin cofactor biosynthetic process"/>
    <property type="evidence" value="ECO:0007669"/>
    <property type="project" value="UniProtKB-UniRule"/>
</dbReference>
<evidence type="ECO:0000256" key="3">
    <source>
        <dbReference type="ARBA" id="ARBA00010763"/>
    </source>
</evidence>
<dbReference type="NCBIfam" id="TIGR00177">
    <property type="entry name" value="molyb_syn"/>
    <property type="match status" value="1"/>
</dbReference>
<keyword evidence="6" id="KW-0460">Magnesium</keyword>
<dbReference type="Gene3D" id="3.40.980.10">
    <property type="entry name" value="MoaB/Mog-like domain"/>
    <property type="match status" value="1"/>
</dbReference>
<dbReference type="SMART" id="SM00852">
    <property type="entry name" value="MoCF_biosynth"/>
    <property type="match status" value="1"/>
</dbReference>
<dbReference type="InterPro" id="IPR038987">
    <property type="entry name" value="MoeA-like"/>
</dbReference>
<dbReference type="InterPro" id="IPR008284">
    <property type="entry name" value="MoCF_biosynth_CS"/>
</dbReference>
<dbReference type="PROSITE" id="PS01079">
    <property type="entry name" value="MOCF_BIOSYNTHESIS_2"/>
    <property type="match status" value="1"/>
</dbReference>
<dbReference type="Pfam" id="PF03453">
    <property type="entry name" value="MoeA_N"/>
    <property type="match status" value="1"/>
</dbReference>
<dbReference type="SUPFAM" id="SSF63867">
    <property type="entry name" value="MoeA C-terminal domain-like"/>
    <property type="match status" value="1"/>
</dbReference>
<evidence type="ECO:0000313" key="8">
    <source>
        <dbReference type="EMBL" id="QLG44635.1"/>
    </source>
</evidence>
<comment type="pathway">
    <text evidence="2 6">Cofactor biosynthesis; molybdopterin biosynthesis.</text>
</comment>
<evidence type="ECO:0000256" key="4">
    <source>
        <dbReference type="ARBA" id="ARBA00023150"/>
    </source>
</evidence>
<feature type="domain" description="MoaB/Mog" evidence="7">
    <location>
        <begin position="171"/>
        <end position="309"/>
    </location>
</feature>
<dbReference type="GO" id="GO:0046872">
    <property type="term" value="F:metal ion binding"/>
    <property type="evidence" value="ECO:0007669"/>
    <property type="project" value="UniProtKB-UniRule"/>
</dbReference>
<dbReference type="SUPFAM" id="SSF53218">
    <property type="entry name" value="Molybdenum cofactor biosynthesis proteins"/>
    <property type="match status" value="1"/>
</dbReference>
<proteinExistence type="inferred from homology"/>
<evidence type="ECO:0000313" key="9">
    <source>
        <dbReference type="Proteomes" id="UP000509302"/>
    </source>
</evidence>
<dbReference type="InterPro" id="IPR036135">
    <property type="entry name" value="MoeA_linker/N_sf"/>
</dbReference>
<dbReference type="Pfam" id="PF03454">
    <property type="entry name" value="MoeA_C"/>
    <property type="match status" value="1"/>
</dbReference>
<dbReference type="InterPro" id="IPR036688">
    <property type="entry name" value="MoeA_C_domain_IV_sf"/>
</dbReference>
<dbReference type="PANTHER" id="PTHR10192">
    <property type="entry name" value="MOLYBDOPTERIN BIOSYNTHESIS PROTEIN"/>
    <property type="match status" value="1"/>
</dbReference>
<dbReference type="UniPathway" id="UPA00344"/>
<dbReference type="EC" id="2.10.1.1" evidence="6"/>
<dbReference type="GO" id="GO:0061599">
    <property type="term" value="F:molybdopterin molybdotransferase activity"/>
    <property type="evidence" value="ECO:0007669"/>
    <property type="project" value="UniProtKB-UniRule"/>
</dbReference>
<organism evidence="8 9">
    <name type="scientific">Costertonia aggregata</name>
    <dbReference type="NCBI Taxonomy" id="343403"/>
    <lineage>
        <taxon>Bacteria</taxon>
        <taxon>Pseudomonadati</taxon>
        <taxon>Bacteroidota</taxon>
        <taxon>Flavobacteriia</taxon>
        <taxon>Flavobacteriales</taxon>
        <taxon>Flavobacteriaceae</taxon>
        <taxon>Costertonia</taxon>
    </lineage>
</organism>
<dbReference type="CDD" id="cd00887">
    <property type="entry name" value="MoeA"/>
    <property type="match status" value="1"/>
</dbReference>
<comment type="cofactor">
    <cofactor evidence="6">
        <name>Mg(2+)</name>
        <dbReference type="ChEBI" id="CHEBI:18420"/>
    </cofactor>
</comment>
<dbReference type="Gene3D" id="3.90.105.10">
    <property type="entry name" value="Molybdopterin biosynthesis moea protein, domain 2"/>
    <property type="match status" value="1"/>
</dbReference>
<dbReference type="RefSeq" id="WP_179240969.1">
    <property type="nucleotide sequence ID" value="NZ_CP058595.1"/>
</dbReference>
<dbReference type="InterPro" id="IPR036425">
    <property type="entry name" value="MoaB/Mog-like_dom_sf"/>
</dbReference>
<protein>
    <recommendedName>
        <fullName evidence="6">Molybdopterin molybdenumtransferase</fullName>
        <ecNumber evidence="6">2.10.1.1</ecNumber>
    </recommendedName>
</protein>
<dbReference type="Pfam" id="PF00994">
    <property type="entry name" value="MoCF_biosynth"/>
    <property type="match status" value="1"/>
</dbReference>
<reference evidence="8 9" key="1">
    <citation type="journal article" date="2006" name="Int. J. Syst. Evol. Microbiol.">
        <title>Costertonia aggregata gen. nov., sp. nov., a mesophilic marine bacterium of the family Flavobacteriaceae, isolated from a mature biofilm.</title>
        <authorList>
            <person name="Kwon K.K."/>
            <person name="Lee Y.K."/>
            <person name="Lee H.K."/>
        </authorList>
    </citation>
    <scope>NUCLEOTIDE SEQUENCE [LARGE SCALE GENOMIC DNA]</scope>
    <source>
        <strain evidence="8 9">KCCM 42265</strain>
    </source>
</reference>
<evidence type="ECO:0000259" key="7">
    <source>
        <dbReference type="SMART" id="SM00852"/>
    </source>
</evidence>
<dbReference type="InterPro" id="IPR005111">
    <property type="entry name" value="MoeA_C_domain_IV"/>
</dbReference>
<keyword evidence="4 6" id="KW-0501">Molybdenum cofactor biosynthesis</keyword>
<sequence length="391" mass="43090">MISIEEALQLVIDHSPKMSECSMDIDHCEGFYLSKTIHSPIHMPPFRQSAVDGYALHVDNTTNYINIDEIKAGDSHIHNLEKGQAVRIFTGAAVPDSANAVVMQEHVKARDNHIIVEGVIMPQQNIRPKGEQVKKGGIALKAGTKLNAAAIGYLASLGITKVDVYKKPTIAIVVTGNELVMPGSDLGYGKIYESNSIMLSSALRNLGYKNITIFRVQDDYQNTKDVLQKSISEHDVVLVTGGISVGDYDFVGKALHELEVEQIFYKVRQKPGKPLFFGRKNHTTIFALPGNPAAALSCFYIYVYTVLSKISGNPFPVLSRQKMRSISDYIRKGDRPQFLKALCKDGTVEILEGQNSSMLQTFAVANALLYVSKEQEKIAAGDMVETIMLPK</sequence>
<evidence type="ECO:0000256" key="2">
    <source>
        <dbReference type="ARBA" id="ARBA00005046"/>
    </source>
</evidence>
<evidence type="ECO:0000256" key="6">
    <source>
        <dbReference type="RuleBase" id="RU365090"/>
    </source>
</evidence>
<keyword evidence="6" id="KW-0479">Metal-binding</keyword>
<dbReference type="EMBL" id="CP058595">
    <property type="protein sequence ID" value="QLG44635.1"/>
    <property type="molecule type" value="Genomic_DNA"/>
</dbReference>
<evidence type="ECO:0000256" key="1">
    <source>
        <dbReference type="ARBA" id="ARBA00002901"/>
    </source>
</evidence>
<dbReference type="GO" id="GO:0005829">
    <property type="term" value="C:cytosol"/>
    <property type="evidence" value="ECO:0007669"/>
    <property type="project" value="TreeGrafter"/>
</dbReference>
<comment type="similarity">
    <text evidence="3 6">Belongs to the MoeA family.</text>
</comment>
<dbReference type="SUPFAM" id="SSF63882">
    <property type="entry name" value="MoeA N-terminal region -like"/>
    <property type="match status" value="1"/>
</dbReference>
<dbReference type="PANTHER" id="PTHR10192:SF5">
    <property type="entry name" value="GEPHYRIN"/>
    <property type="match status" value="1"/>
</dbReference>
<dbReference type="Proteomes" id="UP000509302">
    <property type="component" value="Chromosome"/>
</dbReference>
<dbReference type="InterPro" id="IPR001453">
    <property type="entry name" value="MoaB/Mog_dom"/>
</dbReference>
<dbReference type="InterPro" id="IPR005110">
    <property type="entry name" value="MoeA_linker/N"/>
</dbReference>
<comment type="function">
    <text evidence="1 6">Catalyzes the insertion of molybdate into adenylated molybdopterin with the concomitant release of AMP.</text>
</comment>
<keyword evidence="6" id="KW-0500">Molybdenum</keyword>
<gene>
    <name evidence="8" type="ORF">HYG79_04490</name>
</gene>